<dbReference type="Gene3D" id="3.60.130.30">
    <property type="match status" value="1"/>
</dbReference>
<sequence length="421" mass="46799">MPRHMKTTLVAHFKASFDGLPVFSSVLGSDEPFKCLHFSWWNRYGTQTLIKGCGAPIDAHPHELDVTNKTQMIPYLSKEGSDNEQLYLNLQDAFADVFQWISDVMEFCLPEEYSMLAKIVDTLPGKPGSPVTPFLSLVININDHILCLVLPLGDFTEGALVLHEQGLVLELKSGDFAIFRPKESTHFNLDYQGFGRDRGDTGLAIFASFFSRTSMPRVTRSKQSTVLRTRGRGVANDLVTASSPSPPPSTQPRQPRQPQLHQKKKTTFARPNATAPSKEDGILPGALLARKKAALASEAEAEKSAMHKRVAAMLADEEDSEGDDLHGKKICLNGDDNDNNDNEDVADDDDNTDDGKNMIDNILGPAEYLPLSDDNEEKEEDSSPKELWMIMRKRPEVFGVKYIIIGKPIAAYIDYDLIMDQ</sequence>
<keyword evidence="3" id="KW-1185">Reference proteome</keyword>
<feature type="compositionally biased region" description="Acidic residues" evidence="1">
    <location>
        <begin position="335"/>
        <end position="352"/>
    </location>
</feature>
<dbReference type="EMBL" id="GL945492">
    <property type="protein sequence ID" value="EGN93435.1"/>
    <property type="molecule type" value="Genomic_DNA"/>
</dbReference>
<evidence type="ECO:0000313" key="3">
    <source>
        <dbReference type="Proteomes" id="UP000008063"/>
    </source>
</evidence>
<protein>
    <submittedName>
        <fullName evidence="2">Uncharacterized protein</fullName>
    </submittedName>
</protein>
<accession>F8QE60</accession>
<dbReference type="InParanoid" id="F8QE60"/>
<dbReference type="eggNOG" id="ENOG502SNT8">
    <property type="taxonomic scope" value="Eukaryota"/>
</dbReference>
<evidence type="ECO:0000313" key="2">
    <source>
        <dbReference type="EMBL" id="EGN93435.1"/>
    </source>
</evidence>
<proteinExistence type="predicted"/>
<evidence type="ECO:0000256" key="1">
    <source>
        <dbReference type="SAM" id="MobiDB-lite"/>
    </source>
</evidence>
<dbReference type="STRING" id="936435.F8QE60"/>
<feature type="region of interest" description="Disordered" evidence="1">
    <location>
        <begin position="220"/>
        <end position="283"/>
    </location>
</feature>
<dbReference type="OrthoDB" id="2690740at2759"/>
<reference evidence="3" key="1">
    <citation type="journal article" date="2011" name="Science">
        <title>The plant cell wall-decomposing machinery underlies the functional diversity of forest fungi.</title>
        <authorList>
            <person name="Eastwood D.C."/>
            <person name="Floudas D."/>
            <person name="Binder M."/>
            <person name="Majcherczyk A."/>
            <person name="Schneider P."/>
            <person name="Aerts A."/>
            <person name="Asiegbu F.O."/>
            <person name="Baker S.E."/>
            <person name="Barry K."/>
            <person name="Bendiksby M."/>
            <person name="Blumentritt M."/>
            <person name="Coutinho P.M."/>
            <person name="Cullen D."/>
            <person name="de Vries R.P."/>
            <person name="Gathman A."/>
            <person name="Goodell B."/>
            <person name="Henrissat B."/>
            <person name="Ihrmark K."/>
            <person name="Kauserud H."/>
            <person name="Kohler A."/>
            <person name="LaButti K."/>
            <person name="Lapidus A."/>
            <person name="Lavin J.L."/>
            <person name="Lee Y.-H."/>
            <person name="Lindquist E."/>
            <person name="Lilly W."/>
            <person name="Lucas S."/>
            <person name="Morin E."/>
            <person name="Murat C."/>
            <person name="Oguiza J.A."/>
            <person name="Park J."/>
            <person name="Pisabarro A.G."/>
            <person name="Riley R."/>
            <person name="Rosling A."/>
            <person name="Salamov A."/>
            <person name="Schmidt O."/>
            <person name="Schmutz J."/>
            <person name="Skrede I."/>
            <person name="Stenlid J."/>
            <person name="Wiebenga A."/>
            <person name="Xie X."/>
            <person name="Kuees U."/>
            <person name="Hibbett D.S."/>
            <person name="Hoffmeister D."/>
            <person name="Hoegberg N."/>
            <person name="Martin F."/>
            <person name="Grigoriev I.V."/>
            <person name="Watkinson S.C."/>
        </authorList>
    </citation>
    <scope>NUCLEOTIDE SEQUENCE [LARGE SCALE GENOMIC DNA]</scope>
    <source>
        <strain evidence="3">strain S7.3</strain>
    </source>
</reference>
<dbReference type="Proteomes" id="UP000008063">
    <property type="component" value="Unassembled WGS sequence"/>
</dbReference>
<name>F8QE60_SERL3</name>
<feature type="region of interest" description="Disordered" evidence="1">
    <location>
        <begin position="315"/>
        <end position="361"/>
    </location>
</feature>
<dbReference type="AlphaFoldDB" id="F8QE60"/>
<gene>
    <name evidence="2" type="ORF">SERLA73DRAFT_156365</name>
</gene>
<organism evidence="3">
    <name type="scientific">Serpula lacrymans var. lacrymans (strain S7.3)</name>
    <name type="common">Dry rot fungus</name>
    <dbReference type="NCBI Taxonomy" id="936435"/>
    <lineage>
        <taxon>Eukaryota</taxon>
        <taxon>Fungi</taxon>
        <taxon>Dikarya</taxon>
        <taxon>Basidiomycota</taxon>
        <taxon>Agaricomycotina</taxon>
        <taxon>Agaricomycetes</taxon>
        <taxon>Agaricomycetidae</taxon>
        <taxon>Boletales</taxon>
        <taxon>Coniophorineae</taxon>
        <taxon>Serpulaceae</taxon>
        <taxon>Serpula</taxon>
    </lineage>
</organism>
<dbReference type="HOGENOM" id="CLU_652396_0_0_1"/>